<name>A0A5E4ZBP4_9BURK</name>
<proteinExistence type="predicted"/>
<dbReference type="GO" id="GO:0003941">
    <property type="term" value="F:L-serine ammonia-lyase activity"/>
    <property type="evidence" value="ECO:0007669"/>
    <property type="project" value="TreeGrafter"/>
</dbReference>
<dbReference type="GO" id="GO:0006565">
    <property type="term" value="P:L-serine catabolic process"/>
    <property type="evidence" value="ECO:0007669"/>
    <property type="project" value="TreeGrafter"/>
</dbReference>
<evidence type="ECO:0000313" key="6">
    <source>
        <dbReference type="Proteomes" id="UP000414233"/>
    </source>
</evidence>
<protein>
    <submittedName>
        <fullName evidence="5">Phenylserine dehydratase</fullName>
        <ecNumber evidence="5">4.2.1.-</ecNumber>
    </submittedName>
</protein>
<comment type="cofactor">
    <cofactor evidence="1">
        <name>pyridoxal 5'-phosphate</name>
        <dbReference type="ChEBI" id="CHEBI:597326"/>
    </cofactor>
</comment>
<sequence length="323" mass="33518">MITGDDIRIAARRISPYIRTTPVIRLDGPWFDTPADTYLKLESLQVTGSFKPRGAFNRLLSAPIPPAGVITASGGNHGVAVAYAAQRLGTRAEIYVPSVAPAFKCEILAGLGAHMVVAGDTYVEALAASEARAAVSGALAVHAFDDGATVAGQGTLARELDMQLPGIDTLLVAVGGGGLIAGAAAWFQSRVKIVAVEPERCPTFNRALQAGNPVDVATGGIAADALGCRRIGALPFSILQPVVRESVLVTDAQIREAQWILWESLRIIAEPGGATAFAALASGAYRRSAGERVALVICGGNADPASVARQVDTGDMTLAQLRR</sequence>
<dbReference type="SUPFAM" id="SSF53686">
    <property type="entry name" value="Tryptophan synthase beta subunit-like PLP-dependent enzymes"/>
    <property type="match status" value="1"/>
</dbReference>
<dbReference type="Pfam" id="PF00291">
    <property type="entry name" value="PALP"/>
    <property type="match status" value="1"/>
</dbReference>
<dbReference type="InterPro" id="IPR001926">
    <property type="entry name" value="TrpB-like_PALP"/>
</dbReference>
<feature type="domain" description="Tryptophan synthase beta chain-like PALP" evidence="4">
    <location>
        <begin position="14"/>
        <end position="299"/>
    </location>
</feature>
<dbReference type="InterPro" id="IPR050147">
    <property type="entry name" value="Ser/Thr_Dehydratase"/>
</dbReference>
<evidence type="ECO:0000256" key="3">
    <source>
        <dbReference type="ARBA" id="ARBA00023239"/>
    </source>
</evidence>
<evidence type="ECO:0000259" key="4">
    <source>
        <dbReference type="Pfam" id="PF00291"/>
    </source>
</evidence>
<dbReference type="OrthoDB" id="9811476at2"/>
<dbReference type="InterPro" id="IPR036052">
    <property type="entry name" value="TrpB-like_PALP_sf"/>
</dbReference>
<keyword evidence="2" id="KW-0663">Pyridoxal phosphate</keyword>
<dbReference type="EC" id="4.2.1.-" evidence="5"/>
<organism evidence="5 6">
    <name type="scientific">Pandoraea terrae</name>
    <dbReference type="NCBI Taxonomy" id="1537710"/>
    <lineage>
        <taxon>Bacteria</taxon>
        <taxon>Pseudomonadati</taxon>
        <taxon>Pseudomonadota</taxon>
        <taxon>Betaproteobacteria</taxon>
        <taxon>Burkholderiales</taxon>
        <taxon>Burkholderiaceae</taxon>
        <taxon>Pandoraea</taxon>
    </lineage>
</organism>
<dbReference type="EMBL" id="CABPRZ010000038">
    <property type="protein sequence ID" value="VVE58801.1"/>
    <property type="molecule type" value="Genomic_DNA"/>
</dbReference>
<dbReference type="GO" id="GO:0006567">
    <property type="term" value="P:L-threonine catabolic process"/>
    <property type="evidence" value="ECO:0007669"/>
    <property type="project" value="TreeGrafter"/>
</dbReference>
<dbReference type="PANTHER" id="PTHR48078">
    <property type="entry name" value="THREONINE DEHYDRATASE, MITOCHONDRIAL-RELATED"/>
    <property type="match status" value="1"/>
</dbReference>
<reference evidence="5 6" key="1">
    <citation type="submission" date="2019-08" db="EMBL/GenBank/DDBJ databases">
        <authorList>
            <person name="Peeters C."/>
        </authorList>
    </citation>
    <scope>NUCLEOTIDE SEQUENCE [LARGE SCALE GENOMIC DNA]</scope>
    <source>
        <strain evidence="5 6">LMG 30175</strain>
    </source>
</reference>
<dbReference type="GO" id="GO:0009097">
    <property type="term" value="P:isoleucine biosynthetic process"/>
    <property type="evidence" value="ECO:0007669"/>
    <property type="project" value="TreeGrafter"/>
</dbReference>
<accession>A0A5E4ZBP4</accession>
<dbReference type="NCBIfam" id="NF006094">
    <property type="entry name" value="PRK08246.1"/>
    <property type="match status" value="1"/>
</dbReference>
<evidence type="ECO:0000313" key="5">
    <source>
        <dbReference type="EMBL" id="VVE58801.1"/>
    </source>
</evidence>
<dbReference type="RefSeq" id="WP_150700034.1">
    <property type="nucleotide sequence ID" value="NZ_CABPRZ010000038.1"/>
</dbReference>
<dbReference type="Gene3D" id="3.40.50.1100">
    <property type="match status" value="2"/>
</dbReference>
<keyword evidence="3 5" id="KW-0456">Lyase</keyword>
<evidence type="ECO:0000256" key="1">
    <source>
        <dbReference type="ARBA" id="ARBA00001933"/>
    </source>
</evidence>
<evidence type="ECO:0000256" key="2">
    <source>
        <dbReference type="ARBA" id="ARBA00022898"/>
    </source>
</evidence>
<dbReference type="GO" id="GO:0004794">
    <property type="term" value="F:threonine deaminase activity"/>
    <property type="evidence" value="ECO:0007669"/>
    <property type="project" value="TreeGrafter"/>
</dbReference>
<dbReference type="PANTHER" id="PTHR48078:SF6">
    <property type="entry name" value="L-THREONINE DEHYDRATASE CATABOLIC TDCB"/>
    <property type="match status" value="1"/>
</dbReference>
<gene>
    <name evidence="5" type="primary">psdht_1</name>
    <name evidence="5" type="ORF">PTE30175_05305</name>
</gene>
<dbReference type="AlphaFoldDB" id="A0A5E4ZBP4"/>
<dbReference type="Proteomes" id="UP000414233">
    <property type="component" value="Unassembled WGS sequence"/>
</dbReference>
<keyword evidence="6" id="KW-1185">Reference proteome</keyword>